<proteinExistence type="predicted"/>
<evidence type="ECO:0000313" key="3">
    <source>
        <dbReference type="Proteomes" id="UP000536685"/>
    </source>
</evidence>
<dbReference type="EMBL" id="JACHMJ010000001">
    <property type="protein sequence ID" value="MBB5842893.1"/>
    <property type="molecule type" value="Genomic_DNA"/>
</dbReference>
<accession>A0A841AMN2</accession>
<dbReference type="AlphaFoldDB" id="A0A841AMN2"/>
<sequence>MESTGASVRSFVDAVPGAVRRRDAETLLELMTRVTGEAPRMWGTSIVGFGEYHYVYATGREGDAPAAAFAPRKPATTVYLAQGVESYGDDLARLGPHTTGVGCLYLKDLSTVDLAVLEALVDRSYRAIMAGDWPNRPTDG</sequence>
<dbReference type="InterPro" id="IPR014922">
    <property type="entry name" value="YdhG-like"/>
</dbReference>
<evidence type="ECO:0000313" key="2">
    <source>
        <dbReference type="EMBL" id="MBB5842893.1"/>
    </source>
</evidence>
<comment type="caution">
    <text evidence="2">The sequence shown here is derived from an EMBL/GenBank/DDBJ whole genome shotgun (WGS) entry which is preliminary data.</text>
</comment>
<protein>
    <recommendedName>
        <fullName evidence="1">YdhG-like domain-containing protein</fullName>
    </recommendedName>
</protein>
<organism evidence="2 3">
    <name type="scientific">Conyzicola lurida</name>
    <dbReference type="NCBI Taxonomy" id="1172621"/>
    <lineage>
        <taxon>Bacteria</taxon>
        <taxon>Bacillati</taxon>
        <taxon>Actinomycetota</taxon>
        <taxon>Actinomycetes</taxon>
        <taxon>Micrococcales</taxon>
        <taxon>Microbacteriaceae</taxon>
        <taxon>Conyzicola</taxon>
    </lineage>
</organism>
<evidence type="ECO:0000259" key="1">
    <source>
        <dbReference type="Pfam" id="PF08818"/>
    </source>
</evidence>
<gene>
    <name evidence="2" type="ORF">HD599_001216</name>
</gene>
<feature type="domain" description="YdhG-like" evidence="1">
    <location>
        <begin position="20"/>
        <end position="123"/>
    </location>
</feature>
<name>A0A841AMN2_9MICO</name>
<keyword evidence="3" id="KW-1185">Reference proteome</keyword>
<reference evidence="2 3" key="1">
    <citation type="submission" date="2020-08" db="EMBL/GenBank/DDBJ databases">
        <title>Sequencing the genomes of 1000 actinobacteria strains.</title>
        <authorList>
            <person name="Klenk H.-P."/>
        </authorList>
    </citation>
    <scope>NUCLEOTIDE SEQUENCE [LARGE SCALE GENOMIC DNA]</scope>
    <source>
        <strain evidence="2 3">DSM 105784</strain>
    </source>
</reference>
<dbReference type="RefSeq" id="WP_184234724.1">
    <property type="nucleotide sequence ID" value="NZ_JACHMJ010000001.1"/>
</dbReference>
<dbReference type="Pfam" id="PF08818">
    <property type="entry name" value="DUF1801"/>
    <property type="match status" value="1"/>
</dbReference>
<dbReference type="Proteomes" id="UP000536685">
    <property type="component" value="Unassembled WGS sequence"/>
</dbReference>